<dbReference type="SMART" id="SM00320">
    <property type="entry name" value="WD40"/>
    <property type="match status" value="7"/>
</dbReference>
<dbReference type="SUPFAM" id="SSF50978">
    <property type="entry name" value="WD40 repeat-like"/>
    <property type="match status" value="1"/>
</dbReference>
<dbReference type="InterPro" id="IPR036322">
    <property type="entry name" value="WD40_repeat_dom_sf"/>
</dbReference>
<dbReference type="EMBL" id="NMQA01000078">
    <property type="protein sequence ID" value="PLZ99363.1"/>
    <property type="molecule type" value="Genomic_DNA"/>
</dbReference>
<keyword evidence="5" id="KW-0812">Transmembrane</keyword>
<feature type="repeat" description="WD" evidence="3">
    <location>
        <begin position="244"/>
        <end position="278"/>
    </location>
</feature>
<dbReference type="Proteomes" id="UP000235025">
    <property type="component" value="Unassembled WGS sequence"/>
</dbReference>
<proteinExistence type="predicted"/>
<dbReference type="AlphaFoldDB" id="A0A2N6KIN3"/>
<dbReference type="Gene3D" id="2.130.10.10">
    <property type="entry name" value="YVTN repeat-like/Quinoprotein amine dehydrogenase"/>
    <property type="match status" value="3"/>
</dbReference>
<dbReference type="InterPro" id="IPR019775">
    <property type="entry name" value="WD40_repeat_CS"/>
</dbReference>
<evidence type="ECO:0000256" key="5">
    <source>
        <dbReference type="SAM" id="Phobius"/>
    </source>
</evidence>
<feature type="repeat" description="WD" evidence="3">
    <location>
        <begin position="297"/>
        <end position="338"/>
    </location>
</feature>
<reference evidence="6 7" key="1">
    <citation type="submission" date="2017-07" db="EMBL/GenBank/DDBJ databases">
        <title>Genomes of Fischerella (Mastigocladus) sp. strains.</title>
        <authorList>
            <person name="Miller S.R."/>
        </authorList>
    </citation>
    <scope>NUCLEOTIDE SEQUENCE [LARGE SCALE GENOMIC DNA]</scope>
    <source>
        <strain evidence="6 7">CCMEE 5268</strain>
    </source>
</reference>
<evidence type="ECO:0000256" key="1">
    <source>
        <dbReference type="ARBA" id="ARBA00022574"/>
    </source>
</evidence>
<dbReference type="InterPro" id="IPR015943">
    <property type="entry name" value="WD40/YVTN_repeat-like_dom_sf"/>
</dbReference>
<organism evidence="6 7">
    <name type="scientific">Fischerella thermalis CCMEE 5268</name>
    <dbReference type="NCBI Taxonomy" id="2019662"/>
    <lineage>
        <taxon>Bacteria</taxon>
        <taxon>Bacillati</taxon>
        <taxon>Cyanobacteriota</taxon>
        <taxon>Cyanophyceae</taxon>
        <taxon>Nostocales</taxon>
        <taxon>Hapalosiphonaceae</taxon>
        <taxon>Fischerella</taxon>
    </lineage>
</organism>
<keyword evidence="5" id="KW-1133">Transmembrane helix</keyword>
<dbReference type="PROSITE" id="PS50082">
    <property type="entry name" value="WD_REPEATS_2"/>
    <property type="match status" value="4"/>
</dbReference>
<feature type="repeat" description="WD" evidence="3">
    <location>
        <begin position="107"/>
        <end position="148"/>
    </location>
</feature>
<dbReference type="PRINTS" id="PR00320">
    <property type="entry name" value="GPROTEINBRPT"/>
</dbReference>
<dbReference type="PANTHER" id="PTHR19848:SF7">
    <property type="entry name" value="F-BOX AND WD-40 DOMAIN PROTEIN 7"/>
    <property type="match status" value="1"/>
</dbReference>
<dbReference type="InterPro" id="IPR020472">
    <property type="entry name" value="WD40_PAC1"/>
</dbReference>
<feature type="transmembrane region" description="Helical" evidence="5">
    <location>
        <begin position="6"/>
        <end position="28"/>
    </location>
</feature>
<evidence type="ECO:0000313" key="6">
    <source>
        <dbReference type="EMBL" id="PLZ99363.1"/>
    </source>
</evidence>
<evidence type="ECO:0000256" key="4">
    <source>
        <dbReference type="SAM" id="MobiDB-lite"/>
    </source>
</evidence>
<name>A0A2N6KIN3_9CYAN</name>
<evidence type="ECO:0000313" key="7">
    <source>
        <dbReference type="Proteomes" id="UP000235025"/>
    </source>
</evidence>
<dbReference type="InterPro" id="IPR001680">
    <property type="entry name" value="WD40_rpt"/>
</dbReference>
<feature type="region of interest" description="Disordered" evidence="4">
    <location>
        <begin position="472"/>
        <end position="493"/>
    </location>
</feature>
<dbReference type="PROSITE" id="PS00678">
    <property type="entry name" value="WD_REPEATS_1"/>
    <property type="match status" value="3"/>
</dbReference>
<dbReference type="RefSeq" id="WP_102172117.1">
    <property type="nucleotide sequence ID" value="NZ_NMQA01000078.1"/>
</dbReference>
<dbReference type="Pfam" id="PF00805">
    <property type="entry name" value="Pentapeptide"/>
    <property type="match status" value="1"/>
</dbReference>
<feature type="repeat" description="WD" evidence="3">
    <location>
        <begin position="65"/>
        <end position="106"/>
    </location>
</feature>
<keyword evidence="2" id="KW-0677">Repeat</keyword>
<keyword evidence="5" id="KW-0472">Membrane</keyword>
<dbReference type="InterPro" id="IPR001646">
    <property type="entry name" value="5peptide_repeat"/>
</dbReference>
<evidence type="ECO:0000256" key="3">
    <source>
        <dbReference type="PROSITE-ProRule" id="PRU00221"/>
    </source>
</evidence>
<dbReference type="SUPFAM" id="SSF141571">
    <property type="entry name" value="Pentapeptide repeat-like"/>
    <property type="match status" value="1"/>
</dbReference>
<comment type="caution">
    <text evidence="6">The sequence shown here is derived from an EMBL/GenBank/DDBJ whole genome shotgun (WGS) entry which is preliminary data.</text>
</comment>
<gene>
    <name evidence="6" type="ORF">CEN50_07540</name>
</gene>
<dbReference type="PANTHER" id="PTHR19848">
    <property type="entry name" value="WD40 REPEAT PROTEIN"/>
    <property type="match status" value="1"/>
</dbReference>
<dbReference type="Gene3D" id="2.160.20.80">
    <property type="entry name" value="E3 ubiquitin-protein ligase SopA"/>
    <property type="match status" value="1"/>
</dbReference>
<dbReference type="PROSITE" id="PS50294">
    <property type="entry name" value="WD_REPEATS_REGION"/>
    <property type="match status" value="3"/>
</dbReference>
<dbReference type="CDD" id="cd00200">
    <property type="entry name" value="WD40"/>
    <property type="match status" value="1"/>
</dbReference>
<evidence type="ECO:0000256" key="2">
    <source>
        <dbReference type="ARBA" id="ARBA00022737"/>
    </source>
</evidence>
<sequence>MTSRQISLKTIAPIVVAVVAIAAGLYLFKLQPSSKTDTTAGSDSKTLVPPELWRDTQLQTPLAQASGRSEWVSSLAVSTDGKTLISGSDDKTIKIWNLETGKLQNTLSGHNAAVNSVAISPDGKQIVSGSDDKTVKLWDLSSGKELHSFADNSGEIKFVDFSADGKTLISVSDEKKSDKDDKTSKTIKIWDANSLKKIETFTGGTGTVNAVAFNPKIQILAIGSNNANTIDLWYLANKKLVNTVTTQSPKVVAVALSPDGTTLAGSGNYGVVELWKLDLEKLKLPIASLDPQQRKSLSGNSGTVEAIAFSPDGKTLFTGSRDLTVKTWNVNNGELVRILKNSAWVEAVNITPDGKTLITATALGEINLWHPSSQGYALRKEVAENVSKLLSTRSCKECDLSGADLSNLSLSDVDLRWANLSGANLSNTNLSGANLENSILFAANLERTNLTKAKIEGANLAKAKLTATIMPDGKVSQDKTKQENSASAEAVKQ</sequence>
<dbReference type="Pfam" id="PF00400">
    <property type="entry name" value="WD40"/>
    <property type="match status" value="4"/>
</dbReference>
<keyword evidence="1 3" id="KW-0853">WD repeat</keyword>
<accession>A0A2N6KIN3</accession>
<protein>
    <submittedName>
        <fullName evidence="6">Uncharacterized protein</fullName>
    </submittedName>
</protein>